<dbReference type="CDD" id="cd02440">
    <property type="entry name" value="AdoMet_MTases"/>
    <property type="match status" value="1"/>
</dbReference>
<dbReference type="EMBL" id="CP066167">
    <property type="protein sequence ID" value="QQD19840.1"/>
    <property type="molecule type" value="Genomic_DNA"/>
</dbReference>
<dbReference type="GO" id="GO:0003676">
    <property type="term" value="F:nucleic acid binding"/>
    <property type="evidence" value="ECO:0007669"/>
    <property type="project" value="InterPro"/>
</dbReference>
<comment type="catalytic activity">
    <reaction evidence="4">
        <text>L-glutaminyl-[ribosomal protein uL3] + S-adenosyl-L-methionine = N(5)-methyl-L-glutaminyl-[ribosomal protein uL3] + S-adenosyl-L-homocysteine + H(+)</text>
        <dbReference type="Rhea" id="RHEA:45020"/>
        <dbReference type="Rhea" id="RHEA-COMP:11063"/>
        <dbReference type="Rhea" id="RHEA-COMP:11064"/>
        <dbReference type="ChEBI" id="CHEBI:15378"/>
        <dbReference type="ChEBI" id="CHEBI:30011"/>
        <dbReference type="ChEBI" id="CHEBI:57856"/>
        <dbReference type="ChEBI" id="CHEBI:59789"/>
        <dbReference type="ChEBI" id="CHEBI:61891"/>
        <dbReference type="EC" id="2.1.1.298"/>
    </reaction>
</comment>
<proteinExistence type="inferred from homology"/>
<dbReference type="FunFam" id="3.40.50.150:FF:000042">
    <property type="entry name" value="50S ribosomal protein L3 glutamine methyltransferase"/>
    <property type="match status" value="1"/>
</dbReference>
<dbReference type="InterPro" id="IPR007848">
    <property type="entry name" value="Small_mtfrase_dom"/>
</dbReference>
<dbReference type="InterPro" id="IPR002052">
    <property type="entry name" value="DNA_methylase_N6_adenine_CS"/>
</dbReference>
<dbReference type="InterPro" id="IPR017127">
    <property type="entry name" value="Ribosome_uL3_MTase"/>
</dbReference>
<keyword evidence="2 4" id="KW-0808">Transferase</keyword>
<reference evidence="6 7" key="1">
    <citation type="submission" date="2020-12" db="EMBL/GenBank/DDBJ databases">
        <authorList>
            <person name="Shan Y."/>
        </authorList>
    </citation>
    <scope>NUCLEOTIDE SEQUENCE [LARGE SCALE GENOMIC DNA]</scope>
    <source>
        <strain evidence="7">csc3.9</strain>
    </source>
</reference>
<feature type="domain" description="Methyltransferase small" evidence="5">
    <location>
        <begin position="191"/>
        <end position="272"/>
    </location>
</feature>
<name>A0A7T4R3J8_9GAMM</name>
<comment type="similarity">
    <text evidence="4">Belongs to the protein N5-glutamine methyltransferase family. PrmB subfamily.</text>
</comment>
<dbReference type="GO" id="GO:0036009">
    <property type="term" value="F:protein-glutamine N-methyltransferase activity"/>
    <property type="evidence" value="ECO:0007669"/>
    <property type="project" value="UniProtKB-UniRule"/>
</dbReference>
<dbReference type="Proteomes" id="UP000596063">
    <property type="component" value="Chromosome"/>
</dbReference>
<evidence type="ECO:0000256" key="3">
    <source>
        <dbReference type="ARBA" id="ARBA00022691"/>
    </source>
</evidence>
<dbReference type="GO" id="GO:0005829">
    <property type="term" value="C:cytosol"/>
    <property type="evidence" value="ECO:0007669"/>
    <property type="project" value="TreeGrafter"/>
</dbReference>
<evidence type="ECO:0000313" key="7">
    <source>
        <dbReference type="Proteomes" id="UP000596063"/>
    </source>
</evidence>
<dbReference type="KEGG" id="snan:I6N98_08385"/>
<dbReference type="EC" id="2.1.1.298" evidence="4"/>
<keyword evidence="3 4" id="KW-0949">S-adenosyl-L-methionine</keyword>
<dbReference type="InterPro" id="IPR004556">
    <property type="entry name" value="HemK-like"/>
</dbReference>
<sequence>MAISTISAYFLLPGVTICIWTRARRQSARRSGRFCSSDISDRSADWGTLRPQQLTDRAPPVDQQQLCQQLHTLRDFVRWGMSEFARGGLFFGHGTDNAYDEALRLVLHAADIPIDSPPHLLDARLCNSEKTAVLALFQRRIAERVPAAYLTHEAWFCDLSFYVDERVLVPRSPIAELIENGFEPWLSGIEPGRILDLCTGSGCIGIACAYAFPDAEVDLADISRDALNVADINIARHELQGRVTSRLADVFEGLDGHYDLIVSNPPYVDEEDLASMPEEYRREPALGLAAGADGLDIAHRILAGAAEHLNPGGVLVVEVGNSGPALDAAYPQLPLTWLEFERGGHGVFVLSREQLLESL</sequence>
<dbReference type="PANTHER" id="PTHR47806:SF1">
    <property type="entry name" value="RIBOSOMAL PROTEIN UL3 GLUTAMINE METHYLTRANSFERASE"/>
    <property type="match status" value="1"/>
</dbReference>
<dbReference type="NCBIfam" id="TIGR03533">
    <property type="entry name" value="L3_gln_methyl"/>
    <property type="match status" value="1"/>
</dbReference>
<evidence type="ECO:0000256" key="1">
    <source>
        <dbReference type="ARBA" id="ARBA00022603"/>
    </source>
</evidence>
<dbReference type="PIRSF" id="PIRSF037167">
    <property type="entry name" value="Mtase_YfcB_prd"/>
    <property type="match status" value="1"/>
</dbReference>
<evidence type="ECO:0000256" key="2">
    <source>
        <dbReference type="ARBA" id="ARBA00022679"/>
    </source>
</evidence>
<dbReference type="InterPro" id="IPR029063">
    <property type="entry name" value="SAM-dependent_MTases_sf"/>
</dbReference>
<dbReference type="SUPFAM" id="SSF53335">
    <property type="entry name" value="S-adenosyl-L-methionine-dependent methyltransferases"/>
    <property type="match status" value="1"/>
</dbReference>
<gene>
    <name evidence="4 6" type="primary">prmB</name>
    <name evidence="6" type="ORF">I6N98_08385</name>
</gene>
<dbReference type="Pfam" id="PF05175">
    <property type="entry name" value="MTS"/>
    <property type="match status" value="1"/>
</dbReference>
<dbReference type="AlphaFoldDB" id="A0A7T4R3J8"/>
<comment type="function">
    <text evidence="4">Methylates ribosomal protein uL3 on a specific glutamine residue.</text>
</comment>
<dbReference type="Gene3D" id="3.40.50.150">
    <property type="entry name" value="Vaccinia Virus protein VP39"/>
    <property type="match status" value="1"/>
</dbReference>
<organism evidence="6 7">
    <name type="scientific">Spongiibacter nanhainus</name>
    <dbReference type="NCBI Taxonomy" id="2794344"/>
    <lineage>
        <taxon>Bacteria</taxon>
        <taxon>Pseudomonadati</taxon>
        <taxon>Pseudomonadota</taxon>
        <taxon>Gammaproteobacteria</taxon>
        <taxon>Cellvibrionales</taxon>
        <taxon>Spongiibacteraceae</taxon>
        <taxon>Spongiibacter</taxon>
    </lineage>
</organism>
<protein>
    <recommendedName>
        <fullName evidence="4">Ribosomal protein uL3 glutamine methyltransferase</fullName>
        <shortName evidence="4">uL3 MTase</shortName>
        <ecNumber evidence="4">2.1.1.298</ecNumber>
    </recommendedName>
    <alternativeName>
        <fullName evidence="4">N5-glutamine methyltransferase PrmB</fullName>
    </alternativeName>
</protein>
<dbReference type="GO" id="GO:0032259">
    <property type="term" value="P:methylation"/>
    <property type="evidence" value="ECO:0007669"/>
    <property type="project" value="UniProtKB-KW"/>
</dbReference>
<dbReference type="PROSITE" id="PS00092">
    <property type="entry name" value="N6_MTASE"/>
    <property type="match status" value="1"/>
</dbReference>
<keyword evidence="6" id="KW-0689">Ribosomal protein</keyword>
<evidence type="ECO:0000256" key="4">
    <source>
        <dbReference type="HAMAP-Rule" id="MF_02125"/>
    </source>
</evidence>
<dbReference type="HAMAP" id="MF_02125">
    <property type="entry name" value="L3_methyltr_PrmB"/>
    <property type="match status" value="1"/>
</dbReference>
<keyword evidence="6" id="KW-0687">Ribonucleoprotein</keyword>
<evidence type="ECO:0000313" key="6">
    <source>
        <dbReference type="EMBL" id="QQD19840.1"/>
    </source>
</evidence>
<accession>A0A7T4R3J8</accession>
<dbReference type="NCBIfam" id="TIGR00536">
    <property type="entry name" value="hemK_fam"/>
    <property type="match status" value="1"/>
</dbReference>
<keyword evidence="7" id="KW-1185">Reference proteome</keyword>
<keyword evidence="1 4" id="KW-0489">Methyltransferase</keyword>
<evidence type="ECO:0000259" key="5">
    <source>
        <dbReference type="Pfam" id="PF05175"/>
    </source>
</evidence>
<dbReference type="GO" id="GO:0005840">
    <property type="term" value="C:ribosome"/>
    <property type="evidence" value="ECO:0007669"/>
    <property type="project" value="UniProtKB-KW"/>
</dbReference>
<dbReference type="PANTHER" id="PTHR47806">
    <property type="entry name" value="50S RIBOSOMAL PROTEIN L3 GLUTAMINE METHYLTRANSFERASE"/>
    <property type="match status" value="1"/>
</dbReference>